<name>A0A1M4YPS9_9LACT</name>
<protein>
    <submittedName>
        <fullName evidence="9">Uncharacterized membrane protein YgaE, UPF0421/DUF939 family</fullName>
    </submittedName>
</protein>
<dbReference type="InterPro" id="IPR021062">
    <property type="entry name" value="ArAE_1_C"/>
</dbReference>
<keyword evidence="5 7" id="KW-0472">Membrane</keyword>
<evidence type="ECO:0000256" key="4">
    <source>
        <dbReference type="ARBA" id="ARBA00022989"/>
    </source>
</evidence>
<feature type="transmembrane region" description="Helical" evidence="7">
    <location>
        <begin position="12"/>
        <end position="39"/>
    </location>
</feature>
<dbReference type="InterPro" id="IPR010343">
    <property type="entry name" value="ArAE_1"/>
</dbReference>
<sequence length="328" mass="37756">MSLTQRTFRITFAALFSILLANLMGLENGMSAGIIAILSILDTRLETLKTALARLLSTILAFVIASVVFSILGFSVYSFGLYLAIYIPLAYLGKVDAGIAPCSVLVTHFILAESISWHWQLNGFLLMLIGLVFALLFSLWVPSFNKELDEQVKKIENQMSLVLFSLESYLKDGSKSIEQITKELNDLNNKISSLDRLALIEYENKTFSRSVQNYYIKYAQMRKQQFQNLERMSEFLPQVLLDTEESRLLASIFEETAEQLDETNTGIGLLQSIQNLYRVFRESELPKSREEFESRAILYYILTDFEKFLFLKHDFYMEYSKMNETNLK</sequence>
<reference evidence="9 10" key="1">
    <citation type="submission" date="2016-11" db="EMBL/GenBank/DDBJ databases">
        <authorList>
            <person name="Jaros S."/>
            <person name="Januszkiewicz K."/>
            <person name="Wedrychowicz H."/>
        </authorList>
    </citation>
    <scope>NUCLEOTIDE SEQUENCE [LARGE SCALE GENOMIC DNA]</scope>
    <source>
        <strain evidence="9 10">DSM 15692</strain>
    </source>
</reference>
<feature type="transmembrane region" description="Helical" evidence="7">
    <location>
        <begin position="97"/>
        <end position="117"/>
    </location>
</feature>
<evidence type="ECO:0000256" key="3">
    <source>
        <dbReference type="ARBA" id="ARBA00022692"/>
    </source>
</evidence>
<evidence type="ECO:0000256" key="2">
    <source>
        <dbReference type="ARBA" id="ARBA00022475"/>
    </source>
</evidence>
<dbReference type="Pfam" id="PF11728">
    <property type="entry name" value="ArAE_1_C"/>
    <property type="match status" value="1"/>
</dbReference>
<keyword evidence="2" id="KW-1003">Cell membrane</keyword>
<dbReference type="STRING" id="1121025.SAMN02745249_01752"/>
<dbReference type="Proteomes" id="UP000184128">
    <property type="component" value="Unassembled WGS sequence"/>
</dbReference>
<evidence type="ECO:0000256" key="7">
    <source>
        <dbReference type="SAM" id="Phobius"/>
    </source>
</evidence>
<feature type="domain" description="Putative aromatic acid exporter C-terminal" evidence="8">
    <location>
        <begin position="146"/>
        <end position="312"/>
    </location>
</feature>
<keyword evidence="4 7" id="KW-1133">Transmembrane helix</keyword>
<keyword evidence="3 7" id="KW-0812">Transmembrane</keyword>
<proteinExistence type="predicted"/>
<dbReference type="InterPro" id="IPR038323">
    <property type="entry name" value="ArAE_1_C_sf"/>
</dbReference>
<dbReference type="GO" id="GO:0005886">
    <property type="term" value="C:plasma membrane"/>
    <property type="evidence" value="ECO:0007669"/>
    <property type="project" value="UniProtKB-SubCell"/>
</dbReference>
<dbReference type="AlphaFoldDB" id="A0A1M4YPS9"/>
<evidence type="ECO:0000256" key="1">
    <source>
        <dbReference type="ARBA" id="ARBA00004651"/>
    </source>
</evidence>
<dbReference type="OrthoDB" id="357521at2"/>
<keyword evidence="10" id="KW-1185">Reference proteome</keyword>
<comment type="subcellular location">
    <subcellularLocation>
        <location evidence="1">Cell membrane</location>
        <topology evidence="1">Multi-pass membrane protein</topology>
    </subcellularLocation>
</comment>
<feature type="coiled-coil region" evidence="6">
    <location>
        <begin position="170"/>
        <end position="197"/>
    </location>
</feature>
<dbReference type="Pfam" id="PF06081">
    <property type="entry name" value="ArAE_1"/>
    <property type="match status" value="1"/>
</dbReference>
<evidence type="ECO:0000256" key="5">
    <source>
        <dbReference type="ARBA" id="ARBA00023136"/>
    </source>
</evidence>
<evidence type="ECO:0000313" key="9">
    <source>
        <dbReference type="EMBL" id="SHF07673.1"/>
    </source>
</evidence>
<accession>A0A1M4YPS9</accession>
<organism evidence="9 10">
    <name type="scientific">Atopostipes suicloacalis DSM 15692</name>
    <dbReference type="NCBI Taxonomy" id="1121025"/>
    <lineage>
        <taxon>Bacteria</taxon>
        <taxon>Bacillati</taxon>
        <taxon>Bacillota</taxon>
        <taxon>Bacilli</taxon>
        <taxon>Lactobacillales</taxon>
        <taxon>Carnobacteriaceae</taxon>
        <taxon>Atopostipes</taxon>
    </lineage>
</organism>
<evidence type="ECO:0000256" key="6">
    <source>
        <dbReference type="SAM" id="Coils"/>
    </source>
</evidence>
<dbReference type="PANTHER" id="PTHR40064">
    <property type="entry name" value="MEMBRANE PROTEIN-RELATED"/>
    <property type="match status" value="1"/>
</dbReference>
<evidence type="ECO:0000259" key="8">
    <source>
        <dbReference type="Pfam" id="PF11728"/>
    </source>
</evidence>
<dbReference type="EMBL" id="FQUF01000030">
    <property type="protein sequence ID" value="SHF07673.1"/>
    <property type="molecule type" value="Genomic_DNA"/>
</dbReference>
<feature type="transmembrane region" description="Helical" evidence="7">
    <location>
        <begin position="123"/>
        <end position="144"/>
    </location>
</feature>
<dbReference type="RefSeq" id="WP_073298473.1">
    <property type="nucleotide sequence ID" value="NZ_FQUF01000030.1"/>
</dbReference>
<evidence type="ECO:0000313" key="10">
    <source>
        <dbReference type="Proteomes" id="UP000184128"/>
    </source>
</evidence>
<dbReference type="PANTHER" id="PTHR40064:SF1">
    <property type="entry name" value="MEMBRANE PROTEIN"/>
    <property type="match status" value="1"/>
</dbReference>
<gene>
    <name evidence="9" type="ORF">SAMN02745249_01752</name>
</gene>
<dbReference type="InterPro" id="IPR052984">
    <property type="entry name" value="UPF0421"/>
</dbReference>
<feature type="transmembrane region" description="Helical" evidence="7">
    <location>
        <begin position="59"/>
        <end position="85"/>
    </location>
</feature>
<keyword evidence="6" id="KW-0175">Coiled coil</keyword>
<dbReference type="Gene3D" id="1.20.120.940">
    <property type="entry name" value="Putative aromatic acid exporter, C-terminal domain"/>
    <property type="match status" value="1"/>
</dbReference>